<evidence type="ECO:0000313" key="3">
    <source>
        <dbReference type="EMBL" id="AJI60220.1"/>
    </source>
</evidence>
<evidence type="ECO:0000313" key="5">
    <source>
        <dbReference type="Proteomes" id="UP000001944"/>
    </source>
</evidence>
<feature type="transmembrane region" description="Helical" evidence="1">
    <location>
        <begin position="203"/>
        <end position="220"/>
    </location>
</feature>
<sequence length="346" mass="39677">MLPFYYGKYRSIHKRFKDWCDKDIFSRLFKSVQNPDLQEVMLDSTIARAHACATGYDKDDNQAIGRSVGGITTKIHAMTDALGNPIEILLSEGKTHDSKVANLLKNVYNTKVIADRAYHSNEIRQHIQSISSEAVIPCKSNTLNHIPFDSHVYKERHLIENFFSKIKHFRRVFSRFDKTISAYIGMIKLACTFIWLLRNYFCAQNLVFTIIIASSIYLTHKYTTRISNTMTKLKLLKTQVSAELNYGNGHIAKQKSQNGLYALTNISDKKIQDYSSSNILIKDNGEISLKFEDRYLGKGSIIMTPYVKSRSKTEDPYIIWDCLVTTNKKISQSLMPEECVVELVNK</sequence>
<dbReference type="EMBL" id="AM233362">
    <property type="protein sequence ID" value="CAJ79462.1"/>
    <property type="molecule type" value="Genomic_DNA"/>
</dbReference>
<dbReference type="PANTHER" id="PTHR30007">
    <property type="entry name" value="PHP DOMAIN PROTEIN"/>
    <property type="match status" value="1"/>
</dbReference>
<dbReference type="Pfam" id="PF01609">
    <property type="entry name" value="DDE_Tnp_1"/>
    <property type="match status" value="1"/>
</dbReference>
<dbReference type="KEGG" id="ftl:FTL_1023"/>
<evidence type="ECO:0000313" key="6">
    <source>
        <dbReference type="Proteomes" id="UP000031874"/>
    </source>
</evidence>
<name>A0AAI8BJL6_FRATH</name>
<reference evidence="4 5" key="1">
    <citation type="submission" date="2006-02" db="EMBL/GenBank/DDBJ databases">
        <authorList>
            <consortium name="Microbial Genomics Group"/>
            <consortium name="Lawrence Livermore National Laboratory"/>
            <consortium name="and the Genome Analysis Group"/>
            <consortium name="Oak Ridge National Laboratory"/>
            <person name="Larimer F.W."/>
        </authorList>
    </citation>
    <scope>NUCLEOTIDE SEQUENCE [LARGE SCALE GENOMIC DNA]</scope>
    <source>
        <strain evidence="4 5">LVS</strain>
    </source>
</reference>
<proteinExistence type="predicted"/>
<dbReference type="AlphaFoldDB" id="A0AAI8BJL6"/>
<dbReference type="EMBL" id="CP009694">
    <property type="protein sequence ID" value="AJI60220.1"/>
    <property type="molecule type" value="Genomic_DNA"/>
</dbReference>
<accession>A0AAI8BJL6</accession>
<keyword evidence="1" id="KW-1133">Transmembrane helix</keyword>
<reference evidence="5" key="2">
    <citation type="submission" date="2006-03" db="EMBL/GenBank/DDBJ databases">
        <title>Complete genome sequence of Francisella tularensis LVS (Live Vaccine Strain).</title>
        <authorList>
            <person name="Chain P."/>
            <person name="Larimer F."/>
            <person name="Land M."/>
            <person name="Stilwagen S."/>
            <person name="Larsson P."/>
            <person name="Bearden S."/>
            <person name="Chu M."/>
            <person name="Oyston P."/>
            <person name="Forsman M."/>
            <person name="Andersson S."/>
            <person name="Lindler L."/>
            <person name="Titball R."/>
            <person name="Garcia E."/>
        </authorList>
    </citation>
    <scope>NUCLEOTIDE SEQUENCE [LARGE SCALE GENOMIC DNA]</scope>
    <source>
        <strain evidence="5">LVS</strain>
    </source>
</reference>
<reference evidence="4" key="4">
    <citation type="submission" date="2015-02" db="EMBL/GenBank/DDBJ databases">
        <title>Complete genome sequence of Francisella tularensis LVS (Live Vaccine Strain).</title>
        <authorList>
            <person name="Chain P."/>
            <person name="Larimer F."/>
            <person name="Land M."/>
            <person name="Stilwagen S."/>
            <person name="Larsson P."/>
            <person name="Bearden S."/>
            <person name="Chu M."/>
            <person name="Oyston P."/>
            <person name="Forsman M."/>
            <person name="Andersson S."/>
            <person name="Lindler L."/>
            <person name="Titball R."/>
            <person name="Garcia E."/>
        </authorList>
    </citation>
    <scope>NUCLEOTIDE SEQUENCE</scope>
    <source>
        <strain evidence="4">LVS</strain>
    </source>
</reference>
<dbReference type="GO" id="GO:0003677">
    <property type="term" value="F:DNA binding"/>
    <property type="evidence" value="ECO:0007669"/>
    <property type="project" value="InterPro"/>
</dbReference>
<evidence type="ECO:0000256" key="1">
    <source>
        <dbReference type="SAM" id="Phobius"/>
    </source>
</evidence>
<feature type="domain" description="Transposase IS4-like" evidence="2">
    <location>
        <begin position="40"/>
        <end position="187"/>
    </location>
</feature>
<dbReference type="InterPro" id="IPR002559">
    <property type="entry name" value="Transposase_11"/>
</dbReference>
<evidence type="ECO:0000313" key="4">
    <source>
        <dbReference type="EMBL" id="CAJ79462.1"/>
    </source>
</evidence>
<dbReference type="NCBIfam" id="NF033580">
    <property type="entry name" value="transpos_IS5_3"/>
    <property type="match status" value="1"/>
</dbReference>
<dbReference type="GO" id="GO:0004803">
    <property type="term" value="F:transposase activity"/>
    <property type="evidence" value="ECO:0007669"/>
    <property type="project" value="InterPro"/>
</dbReference>
<dbReference type="PANTHER" id="PTHR30007:SF1">
    <property type="entry name" value="BLR1914 PROTEIN"/>
    <property type="match status" value="1"/>
</dbReference>
<feature type="transmembrane region" description="Helical" evidence="1">
    <location>
        <begin position="180"/>
        <end position="197"/>
    </location>
</feature>
<protein>
    <submittedName>
        <fullName evidence="3 4">Transposase</fullName>
    </submittedName>
</protein>
<keyword evidence="1" id="KW-0812">Transmembrane</keyword>
<reference evidence="3 6" key="3">
    <citation type="journal article" date="2015" name="Genome Announc.">
        <title>Genome sequencing of 18 francisella strains to aid in assay development and testing.</title>
        <authorList>
            <person name="Johnson S.L."/>
            <person name="Daligault H.E."/>
            <person name="Davenport K.W."/>
            <person name="Coyne S.R."/>
            <person name="Frey K.G."/>
            <person name="Koroleva G.I."/>
            <person name="Broomall S.M."/>
            <person name="Bishop-Lilly K.A."/>
            <person name="Bruce D.C."/>
            <person name="Chertkov O."/>
            <person name="Freitas T."/>
            <person name="Jaissle J."/>
            <person name="Ladner J.T."/>
            <person name="Rosenzweig C.N."/>
            <person name="Gibbons H.S."/>
            <person name="Palacios G.F."/>
            <person name="Redden C.L."/>
            <person name="Xu Y."/>
            <person name="Minogue T.D."/>
            <person name="Chain P.S."/>
        </authorList>
    </citation>
    <scope>NUCLEOTIDE SEQUENCE [LARGE SCALE GENOMIC DNA]</scope>
    <source>
        <strain evidence="3 6">LVS</strain>
    </source>
</reference>
<keyword evidence="1" id="KW-0472">Membrane</keyword>
<dbReference type="Proteomes" id="UP000001944">
    <property type="component" value="Chromosome"/>
</dbReference>
<gene>
    <name evidence="4" type="primary">isftu2</name>
    <name evidence="4" type="ordered locus">FTL_1023</name>
    <name evidence="3" type="ORF">AW21_1924</name>
</gene>
<evidence type="ECO:0000259" key="2">
    <source>
        <dbReference type="Pfam" id="PF01609"/>
    </source>
</evidence>
<dbReference type="Proteomes" id="UP000031874">
    <property type="component" value="Chromosome"/>
</dbReference>
<organism evidence="3 6">
    <name type="scientific">Francisella tularensis subsp. holarctica (strain LVS)</name>
    <dbReference type="NCBI Taxonomy" id="376619"/>
    <lineage>
        <taxon>Bacteria</taxon>
        <taxon>Pseudomonadati</taxon>
        <taxon>Pseudomonadota</taxon>
        <taxon>Gammaproteobacteria</taxon>
        <taxon>Thiotrichales</taxon>
        <taxon>Francisellaceae</taxon>
        <taxon>Francisella</taxon>
    </lineage>
</organism>
<dbReference type="GO" id="GO:0006313">
    <property type="term" value="P:DNA transposition"/>
    <property type="evidence" value="ECO:0007669"/>
    <property type="project" value="InterPro"/>
</dbReference>